<feature type="region of interest" description="Disordered" evidence="1">
    <location>
        <begin position="433"/>
        <end position="481"/>
    </location>
</feature>
<evidence type="ECO:0000256" key="1">
    <source>
        <dbReference type="SAM" id="MobiDB-lite"/>
    </source>
</evidence>
<feature type="compositionally biased region" description="Low complexity" evidence="1">
    <location>
        <begin position="1333"/>
        <end position="1345"/>
    </location>
</feature>
<evidence type="ECO:0000313" key="2">
    <source>
        <dbReference type="EMBL" id="GJN90316.1"/>
    </source>
</evidence>
<comment type="caution">
    <text evidence="2">The sequence shown here is derived from an EMBL/GenBank/DDBJ whole genome shotgun (WGS) entry which is preliminary data.</text>
</comment>
<dbReference type="Proteomes" id="UP001342314">
    <property type="component" value="Unassembled WGS sequence"/>
</dbReference>
<gene>
    <name evidence="2" type="ORF">Rhopal_003325-T1</name>
</gene>
<feature type="region of interest" description="Disordered" evidence="1">
    <location>
        <begin position="1836"/>
        <end position="1881"/>
    </location>
</feature>
<evidence type="ECO:0000313" key="3">
    <source>
        <dbReference type="Proteomes" id="UP001342314"/>
    </source>
</evidence>
<feature type="compositionally biased region" description="Acidic residues" evidence="1">
    <location>
        <begin position="1841"/>
        <end position="1881"/>
    </location>
</feature>
<feature type="region of interest" description="Disordered" evidence="1">
    <location>
        <begin position="850"/>
        <end position="923"/>
    </location>
</feature>
<feature type="region of interest" description="Disordered" evidence="1">
    <location>
        <begin position="1314"/>
        <end position="1423"/>
    </location>
</feature>
<sequence>MPEHAAAAQSTSKGAGGNQDENTTPVPFIDIASLPAHLIKLLAKYAPRETVQDAEAAAAAAADAAAISSDCSWAFRNAAAQGRYDEYVVLDSQYVPAHLRAPPSNLVAVLPVKGDFQDLEWLRVRIAKQGEPKPVTLPFPSAGHNPSLLDQRYSAAKRGSSEFRALLGSGAERTRVFVEDLSEAGRTALQRRMERTEIGADAMPEWQEQEGCFASVADKLGFLERIEPGTIILRTSKQHPARYSTSHGAHSYSSLNRLEGQLRSSGQPRLVELADRVVRLLDTHRRVHDLSGRRDIDVTGIDGSTATRKVSILELFGMLSAGNLKGAASFTTAFTRHNIGGGIMAPAAHLVRIPDVLRRLAIDRRNIIFQTYLERAELLNNSLGSIAADFFNAVLLPEEIDACHYWRHRLGGLYGAHEDNVFTSTFQLNVTVYSPTRKRPQRAPRATRAASGTAGAGRTHSSDSEEARAGDDDAPEFDADPLEADEPESLAVSLGIRFGANHTDEKDDPARWTLLIPLGEYPPGTHGGTFHELESGSYVELDPDDPLFFFFRGVDCHVGTPPSLPPTYEASPTDKAFARAMAVAYPMRLAAVQNPPVAYDVNTLTDHPAFVHAGAASIPLLADERGIAACGGTAVHTLLLLEHRVRRHFEDALRDFMRTRAILGELGLDAVRALQRESEAYLRELMSAMGGAGESWREVVEREAARMVIAKPSLASIMPQLVAALQNEGNPYANDGQPAYGGGAPVEADERRQRHQLATEVSSIAHDRHTHKRSAHNTDDEYLASRGLCAGQGSMAGHDIVPPVPPPGFDDAFASPGLAHLVARRALVQPAEFDLATQELSVELITQALEPGEHQSATERGVAGESAADDGAPPSAPASSPAAPSSARPDDRAAPSATSAGTDKGNESEQPPRSIRGITIGPTGAVFEKTVPRAYEEQHAAHIAAKTATSGKKRRKGSKLGPLLDRLKASILEAEAPDSPSIEARPYSNAHPLPQILPTQGSLARASTPPVPAAALGTRAGQNAALDGLASALDCIAASSAELSAHGSDTDASAHLTHTAEHAVWAAASRFVAVDVFPRLREMARVAQDARLRACLAHGDTDSAAAEAAAAAAAEVPLAELLAQAIDSVVTASDRPQVIKIGAAPHPRYAVFAPPVARVKLDAGNLPDQVAARLSDILLLGAFEATLLLVTSPKDDETATAHARVTARRLALLHSRLAIANLVSLAFPASAALFHPAFHSLIRSPRTFFPSAKHLDSTSAMCVPSTAIEPLCEALRALGADETMHESIDAFARKSQERSKNGDGHSAALTKTVLDLARSSPGTPGRRADAGGRQTRSSASTQASSPDERPAPPQDAIYPLGPTTAVAQKATAESTSGRKRSRPGASNARVPAAKRSRATPQVRTKTARKKATRKEKATGQADQMKAVARAGPAEIREHQALGAAFLEQVLVAGAAVLLDTPPRTSTIEASDLGNKTRGLLHAAVASTTPGPQEVVRRLKKQPYFFQAFREGHAHRRSLQLEHVGFKSMSKQAQFEHLVLLRSGLIAPTIEAYDLLPPGGLGRDNALEWWNSSLMMTERRAAAKANRLGADGQPGAKATGPFMPAPYGQGSIYFGNVGETVKRLSALRAELDCTASFSGAVKVLSQAKLPAISTPLGSFLLAGDLSYHGFVPAPTHEEMGERIHTLSAGAVEGLLILGLYWPAADDSADERRQKIKRAYARFVRLMAANEAETGLSADELQLFGCDFDDPLVLENALCKIGRGGWRPLRLKHDWRKTSPGLFDFAQPWWAQLWAEAAADGPNYMDEDDEGASFRLGFTAAVLSLYGRAVWDLWTEHSSTPPLDDDGDDDDDSVEDEDDDADENDDDDEEEEGEEEEDELENV</sequence>
<reference evidence="2 3" key="1">
    <citation type="submission" date="2021-12" db="EMBL/GenBank/DDBJ databases">
        <title>High titer production of polyol ester of fatty acids by Rhodotorula paludigena BS15 towards product separation-free biomass refinery.</title>
        <authorList>
            <person name="Mano J."/>
            <person name="Ono H."/>
            <person name="Tanaka T."/>
            <person name="Naito K."/>
            <person name="Sushida H."/>
            <person name="Ike M."/>
            <person name="Tokuyasu K."/>
            <person name="Kitaoka M."/>
        </authorList>
    </citation>
    <scope>NUCLEOTIDE SEQUENCE [LARGE SCALE GENOMIC DNA]</scope>
    <source>
        <strain evidence="2 3">BS15</strain>
    </source>
</reference>
<name>A0AAV5GCM4_9BASI</name>
<feature type="compositionally biased region" description="Basic and acidic residues" evidence="1">
    <location>
        <begin position="460"/>
        <end position="471"/>
    </location>
</feature>
<feature type="compositionally biased region" description="Acidic residues" evidence="1">
    <location>
        <begin position="472"/>
        <end position="481"/>
    </location>
</feature>
<feature type="compositionally biased region" description="Polar residues" evidence="1">
    <location>
        <begin position="8"/>
        <end position="25"/>
    </location>
</feature>
<organism evidence="2 3">
    <name type="scientific">Rhodotorula paludigena</name>
    <dbReference type="NCBI Taxonomy" id="86838"/>
    <lineage>
        <taxon>Eukaryota</taxon>
        <taxon>Fungi</taxon>
        <taxon>Dikarya</taxon>
        <taxon>Basidiomycota</taxon>
        <taxon>Pucciniomycotina</taxon>
        <taxon>Microbotryomycetes</taxon>
        <taxon>Sporidiobolales</taxon>
        <taxon>Sporidiobolaceae</taxon>
        <taxon>Rhodotorula</taxon>
    </lineage>
</organism>
<accession>A0AAV5GCM4</accession>
<dbReference type="EMBL" id="BQKY01000006">
    <property type="protein sequence ID" value="GJN90316.1"/>
    <property type="molecule type" value="Genomic_DNA"/>
</dbReference>
<feature type="region of interest" description="Disordered" evidence="1">
    <location>
        <begin position="1"/>
        <end position="26"/>
    </location>
</feature>
<proteinExistence type="predicted"/>
<feature type="region of interest" description="Disordered" evidence="1">
    <location>
        <begin position="977"/>
        <end position="996"/>
    </location>
</feature>
<keyword evidence="3" id="KW-1185">Reference proteome</keyword>
<protein>
    <submittedName>
        <fullName evidence="2">Uncharacterized protein</fullName>
    </submittedName>
</protein>
<feature type="compositionally biased region" description="Low complexity" evidence="1">
    <location>
        <begin position="869"/>
        <end position="887"/>
    </location>
</feature>
<feature type="compositionally biased region" description="Low complexity" evidence="1">
    <location>
        <begin position="443"/>
        <end position="459"/>
    </location>
</feature>